<proteinExistence type="predicted"/>
<protein>
    <submittedName>
        <fullName evidence="4">Macrophage-expressed gene 1 protein-like</fullName>
    </submittedName>
</protein>
<sequence>MSVLGALPGGGWDNLHNVQLGLGLRRDYSLCLTTEDGEYLIPDRVQVVPWWESIVETLTELIDHRVNYTDTWATSINAELSFLPDLNGKFSVDCQNVRKYSLEYQTVTTRVQIHHGIYSVKALENPDFQPDFLRHLLTLSDHLENNQTREAEYLAEMLVLRYGTHVLTDVEAGAALVQEYQVRRELVDSEARDKINITYAASALFFHAVNAGDGVSCRCRAGFSRTSGGTPWPPRCTATVACPSTRASPYRSGRRASATGWRPSVGRARPCRCCSSWRRCPSSQRPGWRPRVRWAIHRCYAVNTHPRCLKLGAPVFDPQADVDDGSCGGRCRANFSFGGVFQECEAVSGWHADHLCRAYHIPNPLTGKAFCPANYTASALSQGLKTWSEASPECRQHCRRCWLFFRCCSTACATHEHRNAVRLAASWCAPSGASLPTTAGLLFGGLYSPGNPNPVTGSQACPSYFYPLTLFGDLKVCVSGDSELGTAQAVPFGGFFSCQAGNPLAGLVKGQSPGLMKEVFYQDSPTDFPMKCPAGYSQHQAYLSQSLYCLRAGVLLDQQQTAVRVPPFIPRPPPTLLNRSSAHRLSVLVDSSGQRVWVSLQGSDHRQPANINDPSLSAKPLSQAGLGPGVGAIVGSRVGATVALVALALGVSCGFRFYKKGGYRRLQEGILTEEQRAYGATETTESPARSECIQNDKNSVSALTKQDCCIIASQSSSPFCFFYCLGKKM</sequence>
<evidence type="ECO:0000313" key="4">
    <source>
        <dbReference type="RefSeq" id="XP_024604308.1"/>
    </source>
</evidence>
<dbReference type="KEGG" id="nasi:112402012"/>
<dbReference type="GO" id="GO:0002250">
    <property type="term" value="P:adaptive immune response"/>
    <property type="evidence" value="ECO:0007669"/>
    <property type="project" value="UniProtKB-KW"/>
</dbReference>
<dbReference type="GO" id="GO:0042742">
    <property type="term" value="P:defense response to bacterium"/>
    <property type="evidence" value="ECO:0007669"/>
    <property type="project" value="TreeGrafter"/>
</dbReference>
<keyword evidence="3" id="KW-1185">Reference proteome</keyword>
<evidence type="ECO:0000259" key="2">
    <source>
        <dbReference type="Pfam" id="PF01823"/>
    </source>
</evidence>
<keyword evidence="1" id="KW-1133">Transmembrane helix</keyword>
<evidence type="ECO:0000256" key="1">
    <source>
        <dbReference type="SAM" id="Phobius"/>
    </source>
</evidence>
<dbReference type="PANTHER" id="PTHR31463:SF5">
    <property type="entry name" value="MACROPHAGE-EXPRESSED GENE 1 PROTEIN"/>
    <property type="match status" value="1"/>
</dbReference>
<dbReference type="GO" id="GO:0030670">
    <property type="term" value="C:phagocytic vesicle membrane"/>
    <property type="evidence" value="ECO:0007669"/>
    <property type="project" value="UniProtKB-SubCell"/>
</dbReference>
<dbReference type="InterPro" id="IPR039707">
    <property type="entry name" value="MPEG1"/>
</dbReference>
<dbReference type="GeneID" id="112402012"/>
<dbReference type="Pfam" id="PF01823">
    <property type="entry name" value="MACPF"/>
    <property type="match status" value="1"/>
</dbReference>
<keyword evidence="1" id="KW-0472">Membrane</keyword>
<feature type="domain" description="MACPF" evidence="2">
    <location>
        <begin position="88"/>
        <end position="197"/>
    </location>
</feature>
<name>A0A341BR83_NEOAA</name>
<accession>A0A341BR83</accession>
<dbReference type="InParanoid" id="A0A341BR83"/>
<dbReference type="Proteomes" id="UP000252040">
    <property type="component" value="Unplaced"/>
</dbReference>
<evidence type="ECO:0000313" key="3">
    <source>
        <dbReference type="Proteomes" id="UP000252040"/>
    </source>
</evidence>
<keyword evidence="1" id="KW-0812">Transmembrane</keyword>
<organism evidence="3 4">
    <name type="scientific">Neophocaena asiaeorientalis asiaeorientalis</name>
    <name type="common">Yangtze finless porpoise</name>
    <name type="synonym">Neophocaena phocaenoides subsp. asiaeorientalis</name>
    <dbReference type="NCBI Taxonomy" id="1706337"/>
    <lineage>
        <taxon>Eukaryota</taxon>
        <taxon>Metazoa</taxon>
        <taxon>Chordata</taxon>
        <taxon>Craniata</taxon>
        <taxon>Vertebrata</taxon>
        <taxon>Euteleostomi</taxon>
        <taxon>Mammalia</taxon>
        <taxon>Eutheria</taxon>
        <taxon>Laurasiatheria</taxon>
        <taxon>Artiodactyla</taxon>
        <taxon>Whippomorpha</taxon>
        <taxon>Cetacea</taxon>
        <taxon>Odontoceti</taxon>
        <taxon>Phocoenidae</taxon>
        <taxon>Neophocaena</taxon>
    </lineage>
</organism>
<dbReference type="CDD" id="cd22579">
    <property type="entry name" value="MPEG1_P2"/>
    <property type="match status" value="1"/>
</dbReference>
<gene>
    <name evidence="4" type="primary">LOC112402012</name>
</gene>
<feature type="transmembrane region" description="Helical" evidence="1">
    <location>
        <begin position="638"/>
        <end position="658"/>
    </location>
</feature>
<dbReference type="InterPro" id="IPR020864">
    <property type="entry name" value="MACPF"/>
</dbReference>
<dbReference type="GO" id="GO:0045087">
    <property type="term" value="P:innate immune response"/>
    <property type="evidence" value="ECO:0007669"/>
    <property type="project" value="UniProtKB-KW"/>
</dbReference>
<reference evidence="4" key="1">
    <citation type="submission" date="2025-08" db="UniProtKB">
        <authorList>
            <consortium name="RefSeq"/>
        </authorList>
    </citation>
    <scope>IDENTIFICATION</scope>
    <source>
        <tissue evidence="4">Meat</tissue>
    </source>
</reference>
<dbReference type="AlphaFoldDB" id="A0A341BR83"/>
<dbReference type="STRING" id="1706337.A0A341BR83"/>
<dbReference type="PANTHER" id="PTHR31463">
    <property type="entry name" value="MACROPHAGE-EXPRESSED GENE 1 PROTEIN"/>
    <property type="match status" value="1"/>
</dbReference>
<dbReference type="RefSeq" id="XP_024604308.1">
    <property type="nucleotide sequence ID" value="XM_024748540.1"/>
</dbReference>